<dbReference type="InterPro" id="IPR002782">
    <property type="entry name" value="Mut7-C_RNAse_dom"/>
</dbReference>
<gene>
    <name evidence="3" type="ORF">D3872_15030</name>
</gene>
<dbReference type="InterPro" id="IPR016155">
    <property type="entry name" value="Mopterin_synth/thiamin_S_b"/>
</dbReference>
<dbReference type="Pfam" id="PF01927">
    <property type="entry name" value="Mut7-C"/>
    <property type="match status" value="1"/>
</dbReference>
<dbReference type="RefSeq" id="WP_119811568.1">
    <property type="nucleotide sequence ID" value="NZ_QYUP01000121.1"/>
</dbReference>
<proteinExistence type="predicted"/>
<protein>
    <submittedName>
        <fullName evidence="3">Twitching motility protein PilT</fullName>
    </submittedName>
</protein>
<dbReference type="Pfam" id="PF14451">
    <property type="entry name" value="Ub-Mut7C"/>
    <property type="match status" value="1"/>
</dbReference>
<evidence type="ECO:0000313" key="4">
    <source>
        <dbReference type="Proteomes" id="UP000284006"/>
    </source>
</evidence>
<dbReference type="PANTHER" id="PTHR39081">
    <property type="entry name" value="MUT7-C DOMAIN-CONTAINING PROTEIN"/>
    <property type="match status" value="1"/>
</dbReference>
<evidence type="ECO:0000313" key="3">
    <source>
        <dbReference type="EMBL" id="RJG15027.1"/>
    </source>
</evidence>
<dbReference type="Proteomes" id="UP000284006">
    <property type="component" value="Unassembled WGS sequence"/>
</dbReference>
<feature type="domain" description="Mut7-C RNAse" evidence="1">
    <location>
        <begin position="97"/>
        <end position="239"/>
    </location>
</feature>
<feature type="domain" description="Ubiquitin Mut7-C" evidence="2">
    <location>
        <begin position="1"/>
        <end position="81"/>
    </location>
</feature>
<accession>A0A418XRE8</accession>
<sequence length="249" mass="28199">MVTATFRFYEELNDFIAPDRRRREFSTPCARAATTKHMIEAIGVPHTEVELILVNGESAGFDRLLEDGDRVAVYPKFESLDVSELLRVRDHTLRELRFVADAHLGGLARFLRMAGFDTLYDNNYQDEAIVEVSIAENRIVLTRDRELLKRRGVTHGCYVHALKSPDQFREIVKRLDLTGSVKPFTLCLKCNAPLRDIPKEAVIDQLPPSVKLHHAEFSTCDVCRGVFWKGSHWQRMNAALAGAAPPAQP</sequence>
<dbReference type="AlphaFoldDB" id="A0A418XRE8"/>
<evidence type="ECO:0000259" key="1">
    <source>
        <dbReference type="Pfam" id="PF01927"/>
    </source>
</evidence>
<dbReference type="SUPFAM" id="SSF54285">
    <property type="entry name" value="MoaD/ThiS"/>
    <property type="match status" value="1"/>
</dbReference>
<dbReference type="InterPro" id="IPR027798">
    <property type="entry name" value="Ub_Mut7C"/>
</dbReference>
<comment type="caution">
    <text evidence="3">The sequence shown here is derived from an EMBL/GenBank/DDBJ whole genome shotgun (WGS) entry which is preliminary data.</text>
</comment>
<evidence type="ECO:0000259" key="2">
    <source>
        <dbReference type="Pfam" id="PF14451"/>
    </source>
</evidence>
<dbReference type="EMBL" id="QYUP01000121">
    <property type="protein sequence ID" value="RJG15027.1"/>
    <property type="molecule type" value="Genomic_DNA"/>
</dbReference>
<dbReference type="PANTHER" id="PTHR39081:SF1">
    <property type="entry name" value="MUT7-C RNASE DOMAIN-CONTAINING PROTEIN"/>
    <property type="match status" value="1"/>
</dbReference>
<name>A0A418XRE8_9BURK</name>
<reference evidence="3 4" key="1">
    <citation type="submission" date="2018-09" db="EMBL/GenBank/DDBJ databases">
        <authorList>
            <person name="Zhu H."/>
        </authorList>
    </citation>
    <scope>NUCLEOTIDE SEQUENCE [LARGE SCALE GENOMIC DNA]</scope>
    <source>
        <strain evidence="3 4">K1S02-61</strain>
    </source>
</reference>
<dbReference type="OrthoDB" id="9797655at2"/>
<keyword evidence="4" id="KW-1185">Reference proteome</keyword>
<organism evidence="3 4">
    <name type="scientific">Massilia cavernae</name>
    <dbReference type="NCBI Taxonomy" id="2320864"/>
    <lineage>
        <taxon>Bacteria</taxon>
        <taxon>Pseudomonadati</taxon>
        <taxon>Pseudomonadota</taxon>
        <taxon>Betaproteobacteria</taxon>
        <taxon>Burkholderiales</taxon>
        <taxon>Oxalobacteraceae</taxon>
        <taxon>Telluria group</taxon>
        <taxon>Massilia</taxon>
    </lineage>
</organism>